<keyword evidence="4" id="KW-0813">Transport</keyword>
<keyword evidence="11" id="KW-1185">Reference proteome</keyword>
<evidence type="ECO:0000313" key="11">
    <source>
        <dbReference type="Proteomes" id="UP000528964"/>
    </source>
</evidence>
<evidence type="ECO:0000256" key="2">
    <source>
        <dbReference type="ARBA" id="ARBA00022723"/>
    </source>
</evidence>
<protein>
    <recommendedName>
        <fullName evidence="4">Cytochrome c-L</fullName>
    </recommendedName>
</protein>
<comment type="function">
    <text evidence="4">Electron acceptor for MDH. Acts in methanol oxidation.</text>
</comment>
<evidence type="ECO:0000256" key="6">
    <source>
        <dbReference type="PIRSR" id="PIRSR000008-2"/>
    </source>
</evidence>
<evidence type="ECO:0000256" key="5">
    <source>
        <dbReference type="PIRSR" id="PIRSR000008-1"/>
    </source>
</evidence>
<feature type="signal peptide" evidence="8">
    <location>
        <begin position="1"/>
        <end position="24"/>
    </location>
</feature>
<dbReference type="GO" id="GO:0015945">
    <property type="term" value="P:methanol metabolic process"/>
    <property type="evidence" value="ECO:0007669"/>
    <property type="project" value="UniProtKB-UniRule"/>
</dbReference>
<comment type="caution">
    <text evidence="10">The sequence shown here is derived from an EMBL/GenBank/DDBJ whole genome shotgun (WGS) entry which is preliminary data.</text>
</comment>
<dbReference type="InterPro" id="IPR036909">
    <property type="entry name" value="Cyt_c-like_dom_sf"/>
</dbReference>
<dbReference type="Pfam" id="PF13442">
    <property type="entry name" value="Cytochrome_CBB3"/>
    <property type="match status" value="1"/>
</dbReference>
<gene>
    <name evidence="10" type="ORF">GGR24_003293</name>
</gene>
<dbReference type="GO" id="GO:0042597">
    <property type="term" value="C:periplasmic space"/>
    <property type="evidence" value="ECO:0007669"/>
    <property type="project" value="UniProtKB-SubCell"/>
</dbReference>
<comment type="subcellular location">
    <subcellularLocation>
        <location evidence="4">Periplasm</location>
    </subcellularLocation>
</comment>
<sequence length="188" mass="20335">MIRKMWIAALASAAVMTAIPTANAAIELHNTVTGEPLNLDDAGPEGKDVAAFKEFLETGKNPYLDQPNCLAKAQELYLGACSGCHGHVGEGKIGPALNDSYWTYPDNNTDKGLFETIFGGASGQMGPMYNLLNVDEILLAMAWVRHMYTGSKEDAAWLNEKQLANFKPFDGKDAPKPQGDTLPECKVD</sequence>
<dbReference type="GO" id="GO:0020037">
    <property type="term" value="F:heme binding"/>
    <property type="evidence" value="ECO:0007669"/>
    <property type="project" value="UniProtKB-UniRule"/>
</dbReference>
<evidence type="ECO:0000313" key="10">
    <source>
        <dbReference type="EMBL" id="MBB3974606.1"/>
    </source>
</evidence>
<keyword evidence="4" id="KW-0574">Periplasm</keyword>
<dbReference type="SUPFAM" id="SSF46626">
    <property type="entry name" value="Cytochrome c"/>
    <property type="match status" value="1"/>
</dbReference>
<dbReference type="InterPro" id="IPR009056">
    <property type="entry name" value="Cyt_c-like_dom"/>
</dbReference>
<dbReference type="InterPro" id="IPR009153">
    <property type="entry name" value="Cyt_cL"/>
</dbReference>
<dbReference type="Gene3D" id="1.10.760.10">
    <property type="entry name" value="Cytochrome c-like domain"/>
    <property type="match status" value="1"/>
</dbReference>
<feature type="chain" id="PRO_5031501497" description="Cytochrome c-L" evidence="8">
    <location>
        <begin position="25"/>
        <end position="188"/>
    </location>
</feature>
<comment type="PTM">
    <text evidence="5">Binds 1 heme c group covalently per subunit.</text>
</comment>
<proteinExistence type="predicted"/>
<dbReference type="PIRSF" id="PIRSF000008">
    <property type="entry name" value="Cytochrome_c551i"/>
    <property type="match status" value="1"/>
</dbReference>
<evidence type="ECO:0000256" key="3">
    <source>
        <dbReference type="ARBA" id="ARBA00023004"/>
    </source>
</evidence>
<evidence type="ECO:0000259" key="9">
    <source>
        <dbReference type="PROSITE" id="PS51007"/>
    </source>
</evidence>
<dbReference type="Proteomes" id="UP000528964">
    <property type="component" value="Unassembled WGS sequence"/>
</dbReference>
<feature type="binding site" description="axial binding residue" evidence="6">
    <location>
        <position position="85"/>
    </location>
    <ligand>
        <name>heme c</name>
        <dbReference type="ChEBI" id="CHEBI:61717"/>
    </ligand>
    <ligandPart>
        <name>Fe</name>
        <dbReference type="ChEBI" id="CHEBI:18248"/>
    </ligandPart>
</feature>
<name>A0A7W6D4S7_9HYPH</name>
<dbReference type="GO" id="GO:0009055">
    <property type="term" value="F:electron transfer activity"/>
    <property type="evidence" value="ECO:0007669"/>
    <property type="project" value="UniProtKB-UniRule"/>
</dbReference>
<dbReference type="EMBL" id="JACIDR010000007">
    <property type="protein sequence ID" value="MBB3974606.1"/>
    <property type="molecule type" value="Genomic_DNA"/>
</dbReference>
<evidence type="ECO:0000256" key="4">
    <source>
        <dbReference type="PIRNR" id="PIRNR000008"/>
    </source>
</evidence>
<evidence type="ECO:0000256" key="7">
    <source>
        <dbReference type="SAM" id="MobiDB-lite"/>
    </source>
</evidence>
<keyword evidence="4" id="KW-0249">Electron transport</keyword>
<keyword evidence="8" id="KW-0732">Signal</keyword>
<dbReference type="PROSITE" id="PS51007">
    <property type="entry name" value="CYTC"/>
    <property type="match status" value="1"/>
</dbReference>
<dbReference type="AlphaFoldDB" id="A0A7W6D4S7"/>
<dbReference type="NCBIfam" id="TIGR03872">
    <property type="entry name" value="cytochrome_MoxG"/>
    <property type="match status" value="1"/>
</dbReference>
<dbReference type="RefSeq" id="WP_183396463.1">
    <property type="nucleotide sequence ID" value="NZ_JACIDR010000007.1"/>
</dbReference>
<feature type="domain" description="Cytochrome c" evidence="9">
    <location>
        <begin position="68"/>
        <end position="148"/>
    </location>
</feature>
<reference evidence="10 11" key="1">
    <citation type="submission" date="2020-08" db="EMBL/GenBank/DDBJ databases">
        <title>Genomic Encyclopedia of Type Strains, Phase IV (KMG-IV): sequencing the most valuable type-strain genomes for metagenomic binning, comparative biology and taxonomic classification.</title>
        <authorList>
            <person name="Goeker M."/>
        </authorList>
    </citation>
    <scope>NUCLEOTIDE SEQUENCE [LARGE SCALE GENOMIC DNA]</scope>
    <source>
        <strain evidence="10 11">DSM 25481</strain>
    </source>
</reference>
<organism evidence="10 11">
    <name type="scientific">Hansschlegelia beijingensis</name>
    <dbReference type="NCBI Taxonomy" id="1133344"/>
    <lineage>
        <taxon>Bacteria</taxon>
        <taxon>Pseudomonadati</taxon>
        <taxon>Pseudomonadota</taxon>
        <taxon>Alphaproteobacteria</taxon>
        <taxon>Hyphomicrobiales</taxon>
        <taxon>Methylopilaceae</taxon>
        <taxon>Hansschlegelia</taxon>
    </lineage>
</organism>
<feature type="binding site" description="covalent" evidence="5">
    <location>
        <position position="81"/>
    </location>
    <ligand>
        <name>heme c</name>
        <dbReference type="ChEBI" id="CHEBI:61717"/>
    </ligand>
</feature>
<feature type="region of interest" description="Disordered" evidence="7">
    <location>
        <begin position="168"/>
        <end position="188"/>
    </location>
</feature>
<keyword evidence="4" id="KW-0485">Methanol utilization</keyword>
<evidence type="ECO:0000256" key="8">
    <source>
        <dbReference type="SAM" id="SignalP"/>
    </source>
</evidence>
<keyword evidence="1 4" id="KW-0349">Heme</keyword>
<accession>A0A7W6D4S7</accession>
<keyword evidence="3 4" id="KW-0408">Iron</keyword>
<dbReference type="GO" id="GO:0005506">
    <property type="term" value="F:iron ion binding"/>
    <property type="evidence" value="ECO:0007669"/>
    <property type="project" value="UniProtKB-UniRule"/>
</dbReference>
<feature type="binding site" description="covalent" evidence="5">
    <location>
        <position position="84"/>
    </location>
    <ligand>
        <name>heme c</name>
        <dbReference type="ChEBI" id="CHEBI:61717"/>
    </ligand>
</feature>
<keyword evidence="2 4" id="KW-0479">Metal-binding</keyword>
<evidence type="ECO:0000256" key="1">
    <source>
        <dbReference type="ARBA" id="ARBA00022617"/>
    </source>
</evidence>